<name>A0A9K3K5U7_9STRA</name>
<comment type="caution">
    <text evidence="1">The sequence shown here is derived from an EMBL/GenBank/DDBJ whole genome shotgun (WGS) entry which is preliminary data.</text>
</comment>
<dbReference type="Proteomes" id="UP000693970">
    <property type="component" value="Unassembled WGS sequence"/>
</dbReference>
<dbReference type="EMBL" id="JAGRRH010000077">
    <property type="protein sequence ID" value="KAG7337669.1"/>
    <property type="molecule type" value="Genomic_DNA"/>
</dbReference>
<organism evidence="1 2">
    <name type="scientific">Nitzschia inconspicua</name>
    <dbReference type="NCBI Taxonomy" id="303405"/>
    <lineage>
        <taxon>Eukaryota</taxon>
        <taxon>Sar</taxon>
        <taxon>Stramenopiles</taxon>
        <taxon>Ochrophyta</taxon>
        <taxon>Bacillariophyta</taxon>
        <taxon>Bacillariophyceae</taxon>
        <taxon>Bacillariophycidae</taxon>
        <taxon>Bacillariales</taxon>
        <taxon>Bacillariaceae</taxon>
        <taxon>Nitzschia</taxon>
    </lineage>
</organism>
<proteinExistence type="predicted"/>
<reference evidence="1" key="1">
    <citation type="journal article" date="2021" name="Sci. Rep.">
        <title>Diploid genomic architecture of Nitzschia inconspicua, an elite biomass production diatom.</title>
        <authorList>
            <person name="Oliver A."/>
            <person name="Podell S."/>
            <person name="Pinowska A."/>
            <person name="Traller J.C."/>
            <person name="Smith S.R."/>
            <person name="McClure R."/>
            <person name="Beliaev A."/>
            <person name="Bohutskyi P."/>
            <person name="Hill E.A."/>
            <person name="Rabines A."/>
            <person name="Zheng H."/>
            <person name="Allen L.Z."/>
            <person name="Kuo A."/>
            <person name="Grigoriev I.V."/>
            <person name="Allen A.E."/>
            <person name="Hazlebeck D."/>
            <person name="Allen E.E."/>
        </authorList>
    </citation>
    <scope>NUCLEOTIDE SEQUENCE</scope>
    <source>
        <strain evidence="1">Hildebrandi</strain>
    </source>
</reference>
<sequence>MQNRPEFFLRQVDFRTACDIMKTWVSFQELLLKGQNDDKINRDTAMEWMMSMHDLTELKNHARRAVSAVQSSKEKMAAIGMLIHSTYHFSIELPWKSPTIVPTETIAAKQF</sequence>
<reference evidence="1" key="2">
    <citation type="submission" date="2021-04" db="EMBL/GenBank/DDBJ databases">
        <authorList>
            <person name="Podell S."/>
        </authorList>
    </citation>
    <scope>NUCLEOTIDE SEQUENCE</scope>
    <source>
        <strain evidence="1">Hildebrandi</strain>
    </source>
</reference>
<evidence type="ECO:0000313" key="2">
    <source>
        <dbReference type="Proteomes" id="UP000693970"/>
    </source>
</evidence>
<accession>A0A9K3K5U7</accession>
<gene>
    <name evidence="1" type="ORF">IV203_037009</name>
</gene>
<dbReference type="AlphaFoldDB" id="A0A9K3K5U7"/>
<evidence type="ECO:0000313" key="1">
    <source>
        <dbReference type="EMBL" id="KAG7337669.1"/>
    </source>
</evidence>
<keyword evidence="2" id="KW-1185">Reference proteome</keyword>
<protein>
    <submittedName>
        <fullName evidence="1">Uncharacterized protein</fullName>
    </submittedName>
</protein>